<dbReference type="EMBL" id="CP084166">
    <property type="protein sequence ID" value="UJG41083.1"/>
    <property type="molecule type" value="Genomic_DNA"/>
</dbReference>
<gene>
    <name evidence="1" type="ORF">K9W45_01155</name>
</gene>
<evidence type="ECO:0000313" key="1">
    <source>
        <dbReference type="EMBL" id="UJG41083.1"/>
    </source>
</evidence>
<proteinExistence type="predicted"/>
<reference evidence="1" key="1">
    <citation type="journal article" date="2022" name="Nat. Microbiol.">
        <title>Unique mobile elements and scalable gene flow at the prokaryote-eukaryote boundary revealed by circularized Asgard archaea genomes.</title>
        <authorList>
            <person name="Wu F."/>
            <person name="Speth D.R."/>
            <person name="Philosof A."/>
            <person name="Cremiere A."/>
            <person name="Narayanan A."/>
            <person name="Barco R.A."/>
            <person name="Connon S.A."/>
            <person name="Amend J.P."/>
            <person name="Antoshechkin I.A."/>
            <person name="Orphan V.J."/>
        </authorList>
    </citation>
    <scope>NUCLEOTIDE SEQUENCE</scope>
    <source>
        <strain evidence="1">PM71</strain>
    </source>
</reference>
<protein>
    <recommendedName>
        <fullName evidence="2">MalT-like TPR region domain-containing protein</fullName>
    </recommendedName>
</protein>
<name>A0A9Y1FLZ7_9ARCH</name>
<dbReference type="InterPro" id="IPR011990">
    <property type="entry name" value="TPR-like_helical_dom_sf"/>
</dbReference>
<dbReference type="SUPFAM" id="SSF48452">
    <property type="entry name" value="TPR-like"/>
    <property type="match status" value="1"/>
</dbReference>
<dbReference type="Proteomes" id="UP001201020">
    <property type="component" value="Chromosome"/>
</dbReference>
<evidence type="ECO:0008006" key="2">
    <source>
        <dbReference type="Google" id="ProtNLM"/>
    </source>
</evidence>
<dbReference type="AlphaFoldDB" id="A0A9Y1FLZ7"/>
<accession>A0A9Y1FLZ7</accession>
<sequence>MQIGELFRFNYYFENDAENKFFNNISPNILEFANFIAENWSEIIESKLSPIHQSRIAYVLKIYNFKEELEQLYSKYKNLWVGTYYLCFLNKEMRLKDAQELIYFLESTVSNLEFSPFLYFDYTIEKIQLYLNSNEIALINSLIQEAETIINNVKEKYPERVIVYYTSILNYIKGKVNNKVGKIVKAKDFFSQAISILEDKGLEDQYLLGCIFSDLASILFYFDLDEAEILYRKSFNIFELLGIEKNQNIERANLAYLRFHKGYVDESLDILIESMYYFEKKFDAQNLFKIYLFLSEDFLILKHYENSKSYLMKSLQLMEQLNFEESQLYITALDYYLATNNEREAEIYLNLFKNFIERVQDSEEDSKYVFEYCLRMAQFELLKENIWNAEQLLITKFVCDTNIKSNYFLLKRNSILIEVYLLKFRISDEKNTIINNIVHLFKDSHNVLKRYFSLFQWIYYTTQVSQFFIIIDFEEKADTFFYKIKESLAKFNISDSILLQIINNIEVELFTKYDKKSNQVIKLVNSYPYEVEHLELTEIDFFEMIQTFTPLRENLLILQIIDLTKEKVLFSYNFIEENGFLSNELLGGMVSLILKISREIPIEKTNTNYNNCRFVSNSGFFATIFPMENYSFSLISNFYTHDGKSRLINYAMDVHPILKKEGSNETIFKKIQEHF</sequence>
<organism evidence="1">
    <name type="scientific">Candidatus Heimdallarchaeum aukensis</name>
    <dbReference type="NCBI Taxonomy" id="2876573"/>
    <lineage>
        <taxon>Archaea</taxon>
        <taxon>Promethearchaeati</taxon>
        <taxon>Candidatus Heimdallarchaeota</taxon>
        <taxon>Candidatus Heimdallarchaeia (ex Rinke et al. 2021) (nom. nud.)</taxon>
        <taxon>Candidatus Heimdallarchaeales</taxon>
        <taxon>Candidatus Heimdallarchaeaceae</taxon>
        <taxon>Candidatus Heimdallarchaeum</taxon>
    </lineage>
</organism>
<dbReference type="Gene3D" id="1.25.40.10">
    <property type="entry name" value="Tetratricopeptide repeat domain"/>
    <property type="match status" value="1"/>
</dbReference>